<name>A0A8K0J2B0_9HYPO</name>
<evidence type="ECO:0000313" key="2">
    <source>
        <dbReference type="EMBL" id="KAG5918058.1"/>
    </source>
</evidence>
<feature type="compositionally biased region" description="Polar residues" evidence="1">
    <location>
        <begin position="1"/>
        <end position="20"/>
    </location>
</feature>
<feature type="non-terminal residue" evidence="2">
    <location>
        <position position="168"/>
    </location>
</feature>
<feature type="compositionally biased region" description="Pro residues" evidence="1">
    <location>
        <begin position="124"/>
        <end position="133"/>
    </location>
</feature>
<feature type="region of interest" description="Disordered" evidence="1">
    <location>
        <begin position="43"/>
        <end position="168"/>
    </location>
</feature>
<feature type="compositionally biased region" description="Polar residues" evidence="1">
    <location>
        <begin position="107"/>
        <end position="117"/>
    </location>
</feature>
<evidence type="ECO:0000256" key="1">
    <source>
        <dbReference type="SAM" id="MobiDB-lite"/>
    </source>
</evidence>
<dbReference type="Proteomes" id="UP000811619">
    <property type="component" value="Unassembled WGS sequence"/>
</dbReference>
<proteinExistence type="predicted"/>
<reference evidence="2" key="1">
    <citation type="journal article" date="2020" name="bioRxiv">
        <title>Whole genome comparisons of ergot fungi reveals the divergence and evolution of species within the genus Claviceps are the result of varying mechanisms driving genome evolution and host range expansion.</title>
        <authorList>
            <person name="Wyka S.A."/>
            <person name="Mondo S.J."/>
            <person name="Liu M."/>
            <person name="Dettman J."/>
            <person name="Nalam V."/>
            <person name="Broders K.D."/>
        </authorList>
    </citation>
    <scope>NUCLEOTIDE SEQUENCE</scope>
    <source>
        <strain evidence="2">CCC 489</strain>
    </source>
</reference>
<dbReference type="EMBL" id="SRPY01000768">
    <property type="protein sequence ID" value="KAG5918058.1"/>
    <property type="molecule type" value="Genomic_DNA"/>
</dbReference>
<organism evidence="2 3">
    <name type="scientific">Claviceps africana</name>
    <dbReference type="NCBI Taxonomy" id="83212"/>
    <lineage>
        <taxon>Eukaryota</taxon>
        <taxon>Fungi</taxon>
        <taxon>Dikarya</taxon>
        <taxon>Ascomycota</taxon>
        <taxon>Pezizomycotina</taxon>
        <taxon>Sordariomycetes</taxon>
        <taxon>Hypocreomycetidae</taxon>
        <taxon>Hypocreales</taxon>
        <taxon>Clavicipitaceae</taxon>
        <taxon>Claviceps</taxon>
    </lineage>
</organism>
<feature type="compositionally biased region" description="Polar residues" evidence="1">
    <location>
        <begin position="69"/>
        <end position="87"/>
    </location>
</feature>
<feature type="compositionally biased region" description="Polar residues" evidence="1">
    <location>
        <begin position="149"/>
        <end position="168"/>
    </location>
</feature>
<protein>
    <submittedName>
        <fullName evidence="2">Uncharacterized protein</fullName>
    </submittedName>
</protein>
<keyword evidence="3" id="KW-1185">Reference proteome</keyword>
<evidence type="ECO:0000313" key="3">
    <source>
        <dbReference type="Proteomes" id="UP000811619"/>
    </source>
</evidence>
<feature type="region of interest" description="Disordered" evidence="1">
    <location>
        <begin position="1"/>
        <end position="24"/>
    </location>
</feature>
<comment type="caution">
    <text evidence="2">The sequence shown here is derived from an EMBL/GenBank/DDBJ whole genome shotgun (WGS) entry which is preliminary data.</text>
</comment>
<gene>
    <name evidence="2" type="ORF">E4U42_007007</name>
</gene>
<accession>A0A8K0J2B0</accession>
<dbReference type="AlphaFoldDB" id="A0A8K0J2B0"/>
<sequence length="168" mass="17349">MDSAQRQLHVQIPQPTSTLNPLDPRLASTTCCFTRGSLPSSPGSAFDFAWVPDPPGSRSPTATRPPRTSKCSSTCSSGYRYSFTPGQPSAARPDAAAGPEPCRPDTCTGSPSSSLTSPAHHIAVPPPPPPPSLRVPLTVDTAVRPSAWLATSSHSSPTGAYSLSPASS</sequence>